<sequence length="53" mass="6211">EDVATSLADLSLEVEPMQSLPTEERRRWEEGNADYLGRDAFENIQKKLDRFLK</sequence>
<name>A0A401PEM5_SCYTO</name>
<protein>
    <recommendedName>
        <fullName evidence="3">Glycogenin-1</fullName>
    </recommendedName>
</protein>
<organism evidence="1 2">
    <name type="scientific">Scyliorhinus torazame</name>
    <name type="common">Cloudy catshark</name>
    <name type="synonym">Catulus torazame</name>
    <dbReference type="NCBI Taxonomy" id="75743"/>
    <lineage>
        <taxon>Eukaryota</taxon>
        <taxon>Metazoa</taxon>
        <taxon>Chordata</taxon>
        <taxon>Craniata</taxon>
        <taxon>Vertebrata</taxon>
        <taxon>Chondrichthyes</taxon>
        <taxon>Elasmobranchii</taxon>
        <taxon>Galeomorphii</taxon>
        <taxon>Galeoidea</taxon>
        <taxon>Carcharhiniformes</taxon>
        <taxon>Scyliorhinidae</taxon>
        <taxon>Scyliorhinus</taxon>
    </lineage>
</organism>
<dbReference type="AlphaFoldDB" id="A0A401PEM5"/>
<gene>
    <name evidence="1" type="ORF">scyTo_0008872</name>
</gene>
<accession>A0A401PEM5</accession>
<proteinExistence type="predicted"/>
<keyword evidence="2" id="KW-1185">Reference proteome</keyword>
<feature type="non-terminal residue" evidence="1">
    <location>
        <position position="1"/>
    </location>
</feature>
<dbReference type="STRING" id="75743.A0A401PEM5"/>
<evidence type="ECO:0000313" key="1">
    <source>
        <dbReference type="EMBL" id="GCB71569.1"/>
    </source>
</evidence>
<dbReference type="OrthoDB" id="9950585at2759"/>
<evidence type="ECO:0000313" key="2">
    <source>
        <dbReference type="Proteomes" id="UP000288216"/>
    </source>
</evidence>
<dbReference type="EMBL" id="BFAA01003491">
    <property type="protein sequence ID" value="GCB71569.1"/>
    <property type="molecule type" value="Genomic_DNA"/>
</dbReference>
<reference evidence="1 2" key="1">
    <citation type="journal article" date="2018" name="Nat. Ecol. Evol.">
        <title>Shark genomes provide insights into elasmobranch evolution and the origin of vertebrates.</title>
        <authorList>
            <person name="Hara Y"/>
            <person name="Yamaguchi K"/>
            <person name="Onimaru K"/>
            <person name="Kadota M"/>
            <person name="Koyanagi M"/>
            <person name="Keeley SD"/>
            <person name="Tatsumi K"/>
            <person name="Tanaka K"/>
            <person name="Motone F"/>
            <person name="Kageyama Y"/>
            <person name="Nozu R"/>
            <person name="Adachi N"/>
            <person name="Nishimura O"/>
            <person name="Nakagawa R"/>
            <person name="Tanegashima C"/>
            <person name="Kiyatake I"/>
            <person name="Matsumoto R"/>
            <person name="Murakumo K"/>
            <person name="Nishida K"/>
            <person name="Terakita A"/>
            <person name="Kuratani S"/>
            <person name="Sato K"/>
            <person name="Hyodo S Kuraku.S."/>
        </authorList>
    </citation>
    <scope>NUCLEOTIDE SEQUENCE [LARGE SCALE GENOMIC DNA]</scope>
</reference>
<comment type="caution">
    <text evidence="1">The sequence shown here is derived from an EMBL/GenBank/DDBJ whole genome shotgun (WGS) entry which is preliminary data.</text>
</comment>
<dbReference type="Proteomes" id="UP000288216">
    <property type="component" value="Unassembled WGS sequence"/>
</dbReference>
<evidence type="ECO:0008006" key="3">
    <source>
        <dbReference type="Google" id="ProtNLM"/>
    </source>
</evidence>